<evidence type="ECO:0000313" key="2">
    <source>
        <dbReference type="EMBL" id="KAL1887644.1"/>
    </source>
</evidence>
<feature type="region of interest" description="Disordered" evidence="1">
    <location>
        <begin position="419"/>
        <end position="453"/>
    </location>
</feature>
<dbReference type="Proteomes" id="UP001583186">
    <property type="component" value="Unassembled WGS sequence"/>
</dbReference>
<feature type="compositionally biased region" description="Acidic residues" evidence="1">
    <location>
        <begin position="501"/>
        <end position="511"/>
    </location>
</feature>
<evidence type="ECO:0008006" key="4">
    <source>
        <dbReference type="Google" id="ProtNLM"/>
    </source>
</evidence>
<dbReference type="EMBL" id="JAWCUI010000113">
    <property type="protein sequence ID" value="KAL1887644.1"/>
    <property type="molecule type" value="Genomic_DNA"/>
</dbReference>
<feature type="region of interest" description="Disordered" evidence="1">
    <location>
        <begin position="593"/>
        <end position="631"/>
    </location>
</feature>
<dbReference type="InterPro" id="IPR010770">
    <property type="entry name" value="Ecd"/>
</dbReference>
<sequence length="679" mass="74774">MDKSEQSGGGETLPPLFNGNLESDTTEYMLFVFDVKQDGNVTSASKPRARLDQLRKAVAQLSGPLIQDYIWQRDGFDLKVVSRKGLLYLDGRTSYGDCVEDEWFIVYMLRELTRSFPGAWARICDNDGEFLLIEGAKTVPSWLNPEIDTNRVWIHNGMLKIIPLGNTQAAAKGPTASSDPQPLLLEEAVSIIKNTPETLIHSQALDDEVFYRLQKYPDHLTTSTHYARLVIPRKIAYILHDRPRAVAPAVDAFSSRDPLTTKRILDLAGTDALLQFSPADLVPVSIRFTKVMYAQMRGQRFTPPKGWPALFASAVKAAFLPKGSTAISEDDVAWREKLEIATELSMKLTFGFEIMASASETSNSRIVREVGLVLEDLAEDGEDPAALPSDEEIRSWKDVDRESDDAWLNINFEDFERELDGRGQDRQAPALFSSRDTTGGPRDGDSAPGFGDAGLQTDLRKIVSKFNSFLNDNEAGIEGTNLDDMDIDDDDGSNSDRNDESSEDEGGEVAFNEEEFSRLMKEMMGCPPPNTATTKVTAVERDTVSGRAGGRDDMAVSSRKLSADDESGVDGDEEDILTLAAQFEAELKDHGALRLNPPKSKNKLLETVNPTGIGESKGHELHVDSESDEEGDVDVDFNLAKNLLESFKGQEGMSGPAGNILSVLGLVLPRDNEDDIHDK</sequence>
<feature type="compositionally biased region" description="Basic and acidic residues" evidence="1">
    <location>
        <begin position="616"/>
        <end position="625"/>
    </location>
</feature>
<evidence type="ECO:0000256" key="1">
    <source>
        <dbReference type="SAM" id="MobiDB-lite"/>
    </source>
</evidence>
<feature type="compositionally biased region" description="Acidic residues" evidence="1">
    <location>
        <begin position="481"/>
        <end position="493"/>
    </location>
</feature>
<evidence type="ECO:0000313" key="3">
    <source>
        <dbReference type="Proteomes" id="UP001583186"/>
    </source>
</evidence>
<dbReference type="PANTHER" id="PTHR13060:SF0">
    <property type="entry name" value="PROTEIN ECDYSONELESS HOMOLOG"/>
    <property type="match status" value="1"/>
</dbReference>
<organism evidence="2 3">
    <name type="scientific">Sporothrix stenoceras</name>
    <dbReference type="NCBI Taxonomy" id="5173"/>
    <lineage>
        <taxon>Eukaryota</taxon>
        <taxon>Fungi</taxon>
        <taxon>Dikarya</taxon>
        <taxon>Ascomycota</taxon>
        <taxon>Pezizomycotina</taxon>
        <taxon>Sordariomycetes</taxon>
        <taxon>Sordariomycetidae</taxon>
        <taxon>Ophiostomatales</taxon>
        <taxon>Ophiostomataceae</taxon>
        <taxon>Sporothrix</taxon>
    </lineage>
</organism>
<reference evidence="2 3" key="1">
    <citation type="journal article" date="2024" name="IMA Fungus">
        <title>IMA Genome - F19 : A genome assembly and annotation guide to empower mycologists, including annotated draft genome sequences of Ceratocystis pirilliformis, Diaporthe australafricana, Fusarium ophioides, Paecilomyces lecythidis, and Sporothrix stenoceras.</title>
        <authorList>
            <person name="Aylward J."/>
            <person name="Wilson A.M."/>
            <person name="Visagie C.M."/>
            <person name="Spraker J."/>
            <person name="Barnes I."/>
            <person name="Buitendag C."/>
            <person name="Ceriani C."/>
            <person name="Del Mar Angel L."/>
            <person name="du Plessis D."/>
            <person name="Fuchs T."/>
            <person name="Gasser K."/>
            <person name="Kramer D."/>
            <person name="Li W."/>
            <person name="Munsamy K."/>
            <person name="Piso A."/>
            <person name="Price J.L."/>
            <person name="Sonnekus B."/>
            <person name="Thomas C."/>
            <person name="van der Nest A."/>
            <person name="van Dijk A."/>
            <person name="van Heerden A."/>
            <person name="van Vuuren N."/>
            <person name="Yilmaz N."/>
            <person name="Duong T.A."/>
            <person name="van der Merwe N.A."/>
            <person name="Wingfield M.J."/>
            <person name="Wingfield B.D."/>
        </authorList>
    </citation>
    <scope>NUCLEOTIDE SEQUENCE [LARGE SCALE GENOMIC DNA]</scope>
    <source>
        <strain evidence="2 3">CMW 5346</strain>
    </source>
</reference>
<keyword evidence="3" id="KW-1185">Reference proteome</keyword>
<feature type="region of interest" description="Disordered" evidence="1">
    <location>
        <begin position="473"/>
        <end position="511"/>
    </location>
</feature>
<accession>A0ABR3YJN6</accession>
<protein>
    <recommendedName>
        <fullName evidence="4">Regulatory factor Sgt1</fullName>
    </recommendedName>
</protein>
<feature type="compositionally biased region" description="Basic and acidic residues" evidence="1">
    <location>
        <begin position="538"/>
        <end position="554"/>
    </location>
</feature>
<dbReference type="Pfam" id="PF07093">
    <property type="entry name" value="SGT1"/>
    <property type="match status" value="1"/>
</dbReference>
<comment type="caution">
    <text evidence="2">The sequence shown here is derived from an EMBL/GenBank/DDBJ whole genome shotgun (WGS) entry which is preliminary data.</text>
</comment>
<dbReference type="PANTHER" id="PTHR13060">
    <property type="entry name" value="SGT1 PROTEIN HSGT1 SUPPRESSOR OF GCR2"/>
    <property type="match status" value="1"/>
</dbReference>
<name>A0ABR3YJN6_9PEZI</name>
<feature type="region of interest" description="Disordered" evidence="1">
    <location>
        <begin position="524"/>
        <end position="571"/>
    </location>
</feature>
<gene>
    <name evidence="2" type="ORF">Sste5346_010092</name>
</gene>
<proteinExistence type="predicted"/>